<comment type="subcellular location">
    <subcellularLocation>
        <location evidence="1">Membrane</location>
        <topology evidence="1">Multi-pass membrane protein</topology>
    </subcellularLocation>
</comment>
<keyword evidence="8" id="KW-1185">Reference proteome</keyword>
<feature type="transmembrane region" description="Helical" evidence="6">
    <location>
        <begin position="91"/>
        <end position="113"/>
    </location>
</feature>
<feature type="transmembrane region" description="Helical" evidence="6">
    <location>
        <begin position="159"/>
        <end position="183"/>
    </location>
</feature>
<evidence type="ECO:0000256" key="3">
    <source>
        <dbReference type="ARBA" id="ARBA00022989"/>
    </source>
</evidence>
<feature type="compositionally biased region" description="Pro residues" evidence="5">
    <location>
        <begin position="23"/>
        <end position="50"/>
    </location>
</feature>
<dbReference type="InterPro" id="IPR019109">
    <property type="entry name" value="MamF_MmsF"/>
</dbReference>
<evidence type="ECO:0000256" key="2">
    <source>
        <dbReference type="ARBA" id="ARBA00022692"/>
    </source>
</evidence>
<evidence type="ECO:0000256" key="4">
    <source>
        <dbReference type="ARBA" id="ARBA00023136"/>
    </source>
</evidence>
<evidence type="ECO:0000256" key="1">
    <source>
        <dbReference type="ARBA" id="ARBA00004141"/>
    </source>
</evidence>
<keyword evidence="3 6" id="KW-1133">Transmembrane helix</keyword>
<protein>
    <recommendedName>
        <fullName evidence="9">DUF4870 domain-containing protein</fullName>
    </recommendedName>
</protein>
<keyword evidence="2 6" id="KW-0812">Transmembrane</keyword>
<accession>A0A9W6PTQ0</accession>
<dbReference type="Pfam" id="PF09685">
    <property type="entry name" value="MamF_MmsF"/>
    <property type="match status" value="1"/>
</dbReference>
<dbReference type="AlphaFoldDB" id="A0A9W6PTQ0"/>
<evidence type="ECO:0000256" key="6">
    <source>
        <dbReference type="SAM" id="Phobius"/>
    </source>
</evidence>
<keyword evidence="4 6" id="KW-0472">Membrane</keyword>
<evidence type="ECO:0000313" key="7">
    <source>
        <dbReference type="EMBL" id="GLW62667.1"/>
    </source>
</evidence>
<dbReference type="EMBL" id="BSRZ01000001">
    <property type="protein sequence ID" value="GLW62667.1"/>
    <property type="molecule type" value="Genomic_DNA"/>
</dbReference>
<evidence type="ECO:0008006" key="9">
    <source>
        <dbReference type="Google" id="ProtNLM"/>
    </source>
</evidence>
<evidence type="ECO:0000313" key="8">
    <source>
        <dbReference type="Proteomes" id="UP001165124"/>
    </source>
</evidence>
<organism evidence="7 8">
    <name type="scientific">Actinomadura rubrobrunea</name>
    <dbReference type="NCBI Taxonomy" id="115335"/>
    <lineage>
        <taxon>Bacteria</taxon>
        <taxon>Bacillati</taxon>
        <taxon>Actinomycetota</taxon>
        <taxon>Actinomycetes</taxon>
        <taxon>Streptosporangiales</taxon>
        <taxon>Thermomonosporaceae</taxon>
        <taxon>Actinomadura</taxon>
    </lineage>
</organism>
<comment type="caution">
    <text evidence="7">The sequence shown here is derived from an EMBL/GenBank/DDBJ whole genome shotgun (WGS) entry which is preliminary data.</text>
</comment>
<dbReference type="Proteomes" id="UP001165124">
    <property type="component" value="Unassembled WGS sequence"/>
</dbReference>
<gene>
    <name evidence="7" type="ORF">Arub01_09110</name>
</gene>
<feature type="region of interest" description="Disordered" evidence="5">
    <location>
        <begin position="1"/>
        <end position="55"/>
    </location>
</feature>
<feature type="transmembrane region" description="Helical" evidence="6">
    <location>
        <begin position="133"/>
        <end position="153"/>
    </location>
</feature>
<name>A0A9W6PTQ0_9ACTN</name>
<sequence length="203" mass="21780">MGGLGYIPPKSPNRSERIDVTDQPPPHPVPYGQPPGAPPPPGYTPPPGYGPAPGYGDPYGAGYDPRFGYGPPGVPQYPSQSGPVRPDDTTWAMMSYVLTLLVGFPGPLILYLVKKKESPFVRYHAAQALNIEITYLLHILIALAVGGGLALAFQHPAPLVIAFVPVLLFHAVAQLVLLILGAVRASKGVVNRFPTWLCFRIVR</sequence>
<reference evidence="7" key="1">
    <citation type="submission" date="2023-02" db="EMBL/GenBank/DDBJ databases">
        <title>Actinomadura rubrobrunea NBRC 14622.</title>
        <authorList>
            <person name="Ichikawa N."/>
            <person name="Sato H."/>
            <person name="Tonouchi N."/>
        </authorList>
    </citation>
    <scope>NUCLEOTIDE SEQUENCE</scope>
    <source>
        <strain evidence="7">NBRC 14622</strain>
    </source>
</reference>
<evidence type="ECO:0000256" key="5">
    <source>
        <dbReference type="SAM" id="MobiDB-lite"/>
    </source>
</evidence>
<proteinExistence type="predicted"/>